<dbReference type="WBParaSite" id="GPUH_0002098401-mRNA-1">
    <property type="protein sequence ID" value="GPUH_0002098401-mRNA-1"/>
    <property type="gene ID" value="GPUH_0002098401"/>
</dbReference>
<gene>
    <name evidence="2" type="ORF">GPUH_LOCUS20959</name>
</gene>
<evidence type="ECO:0000313" key="3">
    <source>
        <dbReference type="Proteomes" id="UP000271098"/>
    </source>
</evidence>
<feature type="compositionally biased region" description="Low complexity" evidence="1">
    <location>
        <begin position="1"/>
        <end position="11"/>
    </location>
</feature>
<name>A0A183EJ18_9BILA</name>
<dbReference type="EMBL" id="UYRT01091539">
    <property type="protein sequence ID" value="VDN37199.1"/>
    <property type="molecule type" value="Genomic_DNA"/>
</dbReference>
<feature type="region of interest" description="Disordered" evidence="1">
    <location>
        <begin position="1"/>
        <end position="55"/>
    </location>
</feature>
<sequence length="306" mass="31866">MERGARTIARRGGIDRPRRGSTHLPPDVSGGRGSQPSTRGRTPSAEHKGFARYPVPRRVTSLGDYISDPNLLRGQGTKWTQHDLTYYKTGSQGHYAKSLLSPAQKPEKKGRSPSPEVAASGAGGKVPEAQATVSSAVGGSGKGKAEEASGSAAASAPGTRSWADIAKKRLPTEVSGGAQSARDLSSEHRAAATAAAKEPQQQQQRPTTAAVSSVSGSGESAKLQKRSGQQGAVNIDAESTDPAVRGYSFFFDPNEPTGTSVGGQQPKTDAPAAGSEQQSAAPAAQRPKVRMTVHIWIFSPRTKMGC</sequence>
<evidence type="ECO:0000256" key="1">
    <source>
        <dbReference type="SAM" id="MobiDB-lite"/>
    </source>
</evidence>
<reference evidence="2 3" key="2">
    <citation type="submission" date="2018-11" db="EMBL/GenBank/DDBJ databases">
        <authorList>
            <consortium name="Pathogen Informatics"/>
        </authorList>
    </citation>
    <scope>NUCLEOTIDE SEQUENCE [LARGE SCALE GENOMIC DNA]</scope>
</reference>
<feature type="compositionally biased region" description="Low complexity" evidence="1">
    <location>
        <begin position="191"/>
        <end position="218"/>
    </location>
</feature>
<reference evidence="4" key="1">
    <citation type="submission" date="2016-06" db="UniProtKB">
        <authorList>
            <consortium name="WormBaseParasite"/>
        </authorList>
    </citation>
    <scope>IDENTIFICATION</scope>
</reference>
<evidence type="ECO:0000313" key="2">
    <source>
        <dbReference type="EMBL" id="VDN37199.1"/>
    </source>
</evidence>
<dbReference type="Proteomes" id="UP000271098">
    <property type="component" value="Unassembled WGS sequence"/>
</dbReference>
<protein>
    <submittedName>
        <fullName evidence="4">Flagellar associated</fullName>
    </submittedName>
</protein>
<feature type="region of interest" description="Disordered" evidence="1">
    <location>
        <begin position="101"/>
        <end position="289"/>
    </location>
</feature>
<feature type="compositionally biased region" description="Polar residues" evidence="1">
    <location>
        <begin position="256"/>
        <end position="267"/>
    </location>
</feature>
<dbReference type="AlphaFoldDB" id="A0A183EJ18"/>
<keyword evidence="3" id="KW-1185">Reference proteome</keyword>
<proteinExistence type="predicted"/>
<accession>A0A183EJ18</accession>
<evidence type="ECO:0000313" key="4">
    <source>
        <dbReference type="WBParaSite" id="GPUH_0002098401-mRNA-1"/>
    </source>
</evidence>
<organism evidence="4">
    <name type="scientific">Gongylonema pulchrum</name>
    <dbReference type="NCBI Taxonomy" id="637853"/>
    <lineage>
        <taxon>Eukaryota</taxon>
        <taxon>Metazoa</taxon>
        <taxon>Ecdysozoa</taxon>
        <taxon>Nematoda</taxon>
        <taxon>Chromadorea</taxon>
        <taxon>Rhabditida</taxon>
        <taxon>Spirurina</taxon>
        <taxon>Spiruromorpha</taxon>
        <taxon>Spiruroidea</taxon>
        <taxon>Gongylonematidae</taxon>
        <taxon>Gongylonema</taxon>
    </lineage>
</organism>